<comment type="similarity">
    <text evidence="1">Belongs to the sulfatase family.</text>
</comment>
<dbReference type="Pfam" id="PF00884">
    <property type="entry name" value="Sulfatase"/>
    <property type="match status" value="1"/>
</dbReference>
<evidence type="ECO:0000313" key="5">
    <source>
        <dbReference type="Proteomes" id="UP000282832"/>
    </source>
</evidence>
<evidence type="ECO:0000259" key="3">
    <source>
        <dbReference type="Pfam" id="PF00884"/>
    </source>
</evidence>
<dbReference type="Gene3D" id="3.40.720.10">
    <property type="entry name" value="Alkaline Phosphatase, subunit A"/>
    <property type="match status" value="1"/>
</dbReference>
<comment type="caution">
    <text evidence="4">The sequence shown here is derived from an EMBL/GenBank/DDBJ whole genome shotgun (WGS) entry which is preliminary data.</text>
</comment>
<evidence type="ECO:0000256" key="2">
    <source>
        <dbReference type="ARBA" id="ARBA00022801"/>
    </source>
</evidence>
<reference evidence="4 5" key="1">
    <citation type="submission" date="2019-01" db="EMBL/GenBank/DDBJ databases">
        <authorList>
            <person name="Chen W.-M."/>
        </authorList>
    </citation>
    <scope>NUCLEOTIDE SEQUENCE [LARGE SCALE GENOMIC DNA]</scope>
    <source>
        <strain evidence="4 5">FSY-15</strain>
    </source>
</reference>
<dbReference type="InterPro" id="IPR050738">
    <property type="entry name" value="Sulfatase"/>
</dbReference>
<organism evidence="4 5">
    <name type="scientific">Sandaracinomonas limnophila</name>
    <dbReference type="NCBI Taxonomy" id="1862386"/>
    <lineage>
        <taxon>Bacteria</taxon>
        <taxon>Pseudomonadati</taxon>
        <taxon>Bacteroidota</taxon>
        <taxon>Cytophagia</taxon>
        <taxon>Cytophagales</taxon>
        <taxon>Flectobacillaceae</taxon>
        <taxon>Sandaracinomonas</taxon>
    </lineage>
</organism>
<dbReference type="AlphaFoldDB" id="A0A437PNG8"/>
<dbReference type="PANTHER" id="PTHR42693:SF53">
    <property type="entry name" value="ENDO-4-O-SULFATASE"/>
    <property type="match status" value="1"/>
</dbReference>
<keyword evidence="5" id="KW-1185">Reference proteome</keyword>
<proteinExistence type="inferred from homology"/>
<dbReference type="GO" id="GO:0004065">
    <property type="term" value="F:arylsulfatase activity"/>
    <property type="evidence" value="ECO:0007669"/>
    <property type="project" value="TreeGrafter"/>
</dbReference>
<sequence>MILLKKKFLLKCFKTLFLLLGFLIFSFDSTAQRPNIVLILADDLGYGDLGVFGNQIIKTPHLDKMASEGMKLNQFYAGSTVCTPSRNALMTGQHGGHIYLRGNSENALRTQDSTFAEKLRANGYQTALFGKWGIGDINTEGEPYKKGWDTFYGLLHNVEAHFQFPNIAWKSTPNSPQLQRVLAQGKEGFGCNFIMDRAMEWLENQGNKDPFFAFISLPIPHAELMPPNSALSTYTKPNGESIFEEKPYKGSHYGSQSMPKAAYAALVSQLDTYVGRVLTFLKEKGLDKNTLVIFTSDNGTHIEGGRTAADVAWMQSSGKLKGNKRDLFEGGIRVPTILWGNGVSRNSVNPTIGAFYDLYPTFLELAKIKSTSKKDGISQVPFWFNQQMAPERPMYWEFHESGFSQAVRWGKWKYIMQKDNLGKEVEYLFNLEADLGETQNLSTKEASKLVQMRNQAKSMHQKSLIDDFKLKEEKGK</sequence>
<keyword evidence="2" id="KW-0378">Hydrolase</keyword>
<dbReference type="InterPro" id="IPR000917">
    <property type="entry name" value="Sulfatase_N"/>
</dbReference>
<dbReference type="EMBL" id="SACY01000005">
    <property type="protein sequence ID" value="RVU23584.1"/>
    <property type="molecule type" value="Genomic_DNA"/>
</dbReference>
<name>A0A437PNG8_9BACT</name>
<dbReference type="OrthoDB" id="9764377at2"/>
<evidence type="ECO:0000256" key="1">
    <source>
        <dbReference type="ARBA" id="ARBA00008779"/>
    </source>
</evidence>
<dbReference type="PANTHER" id="PTHR42693">
    <property type="entry name" value="ARYLSULFATASE FAMILY MEMBER"/>
    <property type="match status" value="1"/>
</dbReference>
<dbReference type="Proteomes" id="UP000282832">
    <property type="component" value="Unassembled WGS sequence"/>
</dbReference>
<dbReference type="Gene3D" id="3.30.1120.10">
    <property type="match status" value="1"/>
</dbReference>
<dbReference type="SUPFAM" id="SSF53649">
    <property type="entry name" value="Alkaline phosphatase-like"/>
    <property type="match status" value="1"/>
</dbReference>
<accession>A0A437PNG8</accession>
<feature type="domain" description="Sulfatase N-terminal" evidence="3">
    <location>
        <begin position="34"/>
        <end position="367"/>
    </location>
</feature>
<gene>
    <name evidence="4" type="ORF">EOJ36_10935</name>
</gene>
<dbReference type="InterPro" id="IPR017850">
    <property type="entry name" value="Alkaline_phosphatase_core_sf"/>
</dbReference>
<protein>
    <submittedName>
        <fullName evidence="4">Chloramphenicol resistance protein</fullName>
    </submittedName>
</protein>
<evidence type="ECO:0000313" key="4">
    <source>
        <dbReference type="EMBL" id="RVU23584.1"/>
    </source>
</evidence>